<evidence type="ECO:0000256" key="1">
    <source>
        <dbReference type="ARBA" id="ARBA00001946"/>
    </source>
</evidence>
<accession>A0A9P4XBC6</accession>
<comment type="pathway">
    <text evidence="2">Carbohydrate biosynthesis; Calvin cycle.</text>
</comment>
<evidence type="ECO:0000313" key="11">
    <source>
        <dbReference type="EMBL" id="KAF3066784.1"/>
    </source>
</evidence>
<comment type="similarity">
    <text evidence="3">Belongs to the FBPase class 1 family.</text>
</comment>
<evidence type="ECO:0000256" key="2">
    <source>
        <dbReference type="ARBA" id="ARBA00005215"/>
    </source>
</evidence>
<evidence type="ECO:0000259" key="10">
    <source>
        <dbReference type="Pfam" id="PF18913"/>
    </source>
</evidence>
<name>A0A9P4XBC6_9HYPO</name>
<comment type="cofactor">
    <cofactor evidence="1">
        <name>Mg(2+)</name>
        <dbReference type="ChEBI" id="CHEBI:18420"/>
    </cofactor>
</comment>
<evidence type="ECO:0000256" key="7">
    <source>
        <dbReference type="ARBA" id="ARBA00023277"/>
    </source>
</evidence>
<dbReference type="AlphaFoldDB" id="A0A9P4XBC6"/>
<organism evidence="11 12">
    <name type="scientific">Trichoderma lentiforme</name>
    <dbReference type="NCBI Taxonomy" id="1567552"/>
    <lineage>
        <taxon>Eukaryota</taxon>
        <taxon>Fungi</taxon>
        <taxon>Dikarya</taxon>
        <taxon>Ascomycota</taxon>
        <taxon>Pezizomycotina</taxon>
        <taxon>Sordariomycetes</taxon>
        <taxon>Hypocreomycetidae</taxon>
        <taxon>Hypocreales</taxon>
        <taxon>Hypocreaceae</taxon>
        <taxon>Trichoderma</taxon>
    </lineage>
</organism>
<evidence type="ECO:0000259" key="9">
    <source>
        <dbReference type="Pfam" id="PF00316"/>
    </source>
</evidence>
<sequence length="524" mass="56547">MASQSPLPPWLPPQLTQSPSPTLHALSTSLLPHLLSAISQIGATLRTSHHVSLVGSANSFGDDQLNVDVASENLMRAALAKCPLVVRASSEEDPEEKEVHQGEASGAVSSDERFSVAFDPLDGSSIIAPNWAVGTIVGIWKGETALGKNPRDQICSVLGVHGPRTTVIVAIREAGAAQGSASAEGVCFELGLGDNDKVELLNPNIKLSSPPYKTRYFAPANLRFAADSSEYATLISSFITKKYTLRYCGGLVPDLGHILTKGHGVYVNPVESASKAKLRRLYEVLPIGLVVECAGGKAVDENGKDVLAKEVQGCDERGGIVFGNTDEVEEVPPSEEEARLYYHGLPSRPRLIARSGTRMWVNPQMPGFTTFLGTQNMYPRVLQPVGRHPQLHQQWNDGSSSLRAQILKAVDGINWTALDILRVGLNGEYTLTLMIAVLPDSLSWRDGHPIALQCKGIFESHGIQGVECEIRESVVNLCTNAGLDPAMSASESPDISDTGIVLVVWSYLPKAPTHYSNFNYLREQ</sequence>
<dbReference type="GO" id="GO:0046872">
    <property type="term" value="F:metal ion binding"/>
    <property type="evidence" value="ECO:0007669"/>
    <property type="project" value="UniProtKB-KW"/>
</dbReference>
<evidence type="ECO:0000256" key="4">
    <source>
        <dbReference type="ARBA" id="ARBA00022723"/>
    </source>
</evidence>
<keyword evidence="7" id="KW-0119">Carbohydrate metabolism</keyword>
<evidence type="ECO:0000256" key="8">
    <source>
        <dbReference type="SAM" id="MobiDB-lite"/>
    </source>
</evidence>
<feature type="domain" description="Fructose-1-6-bisphosphatase class 1 C-terminal" evidence="10">
    <location>
        <begin position="213"/>
        <end position="332"/>
    </location>
</feature>
<dbReference type="PANTHER" id="PTHR11556:SF35">
    <property type="entry name" value="SEDOHEPTULOSE-1,7-BISPHOSPHATASE, CHLOROPLASTIC"/>
    <property type="match status" value="1"/>
</dbReference>
<dbReference type="SUPFAM" id="SSF56655">
    <property type="entry name" value="Carbohydrate phosphatase"/>
    <property type="match status" value="1"/>
</dbReference>
<dbReference type="GO" id="GO:0006000">
    <property type="term" value="P:fructose metabolic process"/>
    <property type="evidence" value="ECO:0007669"/>
    <property type="project" value="TreeGrafter"/>
</dbReference>
<dbReference type="Pfam" id="PF18913">
    <property type="entry name" value="FBPase_C"/>
    <property type="match status" value="1"/>
</dbReference>
<keyword evidence="12" id="KW-1185">Reference proteome</keyword>
<dbReference type="GO" id="GO:0006002">
    <property type="term" value="P:fructose 6-phosphate metabolic process"/>
    <property type="evidence" value="ECO:0007669"/>
    <property type="project" value="TreeGrafter"/>
</dbReference>
<dbReference type="Pfam" id="PF00316">
    <property type="entry name" value="FBPase"/>
    <property type="match status" value="1"/>
</dbReference>
<comment type="caution">
    <text evidence="11">The sequence shown here is derived from an EMBL/GenBank/DDBJ whole genome shotgun (WGS) entry which is preliminary data.</text>
</comment>
<dbReference type="GO" id="GO:0030388">
    <property type="term" value="P:fructose 1,6-bisphosphate metabolic process"/>
    <property type="evidence" value="ECO:0007669"/>
    <property type="project" value="TreeGrafter"/>
</dbReference>
<evidence type="ECO:0000256" key="3">
    <source>
        <dbReference type="ARBA" id="ARBA00010941"/>
    </source>
</evidence>
<dbReference type="EMBL" id="QLNT01000016">
    <property type="protein sequence ID" value="KAF3066784.1"/>
    <property type="molecule type" value="Genomic_DNA"/>
</dbReference>
<dbReference type="Gene3D" id="3.40.190.80">
    <property type="match status" value="1"/>
</dbReference>
<dbReference type="GO" id="GO:0042132">
    <property type="term" value="F:fructose 1,6-bisphosphate 1-phosphatase activity"/>
    <property type="evidence" value="ECO:0007669"/>
    <property type="project" value="TreeGrafter"/>
</dbReference>
<dbReference type="InterPro" id="IPR044015">
    <property type="entry name" value="FBPase_C_dom"/>
</dbReference>
<protein>
    <recommendedName>
        <fullName evidence="13">Sedoheptulose-1,7-bisphosphatase</fullName>
    </recommendedName>
</protein>
<gene>
    <name evidence="11" type="ORF">CFAM422_009018</name>
</gene>
<keyword evidence="6" id="KW-0460">Magnesium</keyword>
<dbReference type="InterPro" id="IPR020548">
    <property type="entry name" value="Fructose_bisphosphatase_AS"/>
</dbReference>
<feature type="domain" description="Fructose-1-6-bisphosphatase class I N-terminal" evidence="9">
    <location>
        <begin position="28"/>
        <end position="173"/>
    </location>
</feature>
<dbReference type="InterPro" id="IPR033391">
    <property type="entry name" value="FBPase_N"/>
</dbReference>
<dbReference type="PANTHER" id="PTHR11556">
    <property type="entry name" value="FRUCTOSE-1,6-BISPHOSPHATASE-RELATED"/>
    <property type="match status" value="1"/>
</dbReference>
<dbReference type="Proteomes" id="UP000801864">
    <property type="component" value="Unassembled WGS sequence"/>
</dbReference>
<dbReference type="InterPro" id="IPR000146">
    <property type="entry name" value="FBPase_class-1"/>
</dbReference>
<reference evidence="11 12" key="1">
    <citation type="submission" date="2018-06" db="EMBL/GenBank/DDBJ databases">
        <title>Genome analysis of cellulolytic fungus Trichoderma lentiforme CFAM-422.</title>
        <authorList>
            <person name="Steindorff A.S."/>
            <person name="Formighieri E.F."/>
            <person name="Midorikawa G.E.O."/>
            <person name="Tamietti M.S."/>
            <person name="Ramos E.Z."/>
            <person name="Silva A.S."/>
            <person name="Bon E.P.S."/>
            <person name="Mendes T.D."/>
            <person name="Damaso M.C.T."/>
            <person name="Favaro L.C.L."/>
        </authorList>
    </citation>
    <scope>NUCLEOTIDE SEQUENCE [LARGE SCALE GENOMIC DNA]</scope>
    <source>
        <strain evidence="11 12">CFAM-422</strain>
    </source>
</reference>
<feature type="region of interest" description="Disordered" evidence="8">
    <location>
        <begin position="89"/>
        <end position="108"/>
    </location>
</feature>
<dbReference type="GO" id="GO:0006094">
    <property type="term" value="P:gluconeogenesis"/>
    <property type="evidence" value="ECO:0007669"/>
    <property type="project" value="TreeGrafter"/>
</dbReference>
<evidence type="ECO:0000256" key="6">
    <source>
        <dbReference type="ARBA" id="ARBA00022842"/>
    </source>
</evidence>
<dbReference type="GO" id="GO:0005986">
    <property type="term" value="P:sucrose biosynthetic process"/>
    <property type="evidence" value="ECO:0007669"/>
    <property type="project" value="TreeGrafter"/>
</dbReference>
<dbReference type="InterPro" id="IPR023079">
    <property type="entry name" value="SBPase"/>
</dbReference>
<keyword evidence="4" id="KW-0479">Metal-binding</keyword>
<dbReference type="GO" id="GO:0005737">
    <property type="term" value="C:cytoplasm"/>
    <property type="evidence" value="ECO:0007669"/>
    <property type="project" value="TreeGrafter"/>
</dbReference>
<dbReference type="PROSITE" id="PS00124">
    <property type="entry name" value="FBPASE"/>
    <property type="match status" value="1"/>
</dbReference>
<proteinExistence type="inferred from homology"/>
<keyword evidence="5" id="KW-0378">Hydrolase</keyword>
<dbReference type="Gene3D" id="3.30.540.10">
    <property type="entry name" value="Fructose-1,6-Bisphosphatase, subunit A, domain 1"/>
    <property type="match status" value="1"/>
</dbReference>
<evidence type="ECO:0008006" key="13">
    <source>
        <dbReference type="Google" id="ProtNLM"/>
    </source>
</evidence>
<evidence type="ECO:0000313" key="12">
    <source>
        <dbReference type="Proteomes" id="UP000801864"/>
    </source>
</evidence>
<evidence type="ECO:0000256" key="5">
    <source>
        <dbReference type="ARBA" id="ARBA00022801"/>
    </source>
</evidence>
<dbReference type="PRINTS" id="PR01958">
    <property type="entry name" value="S17BPHPHTASE"/>
</dbReference>